<dbReference type="AlphaFoldDB" id="A0A6G1CDE7"/>
<evidence type="ECO:0000313" key="3">
    <source>
        <dbReference type="EMBL" id="KAF0897653.1"/>
    </source>
</evidence>
<dbReference type="GO" id="GO:0080044">
    <property type="term" value="F:quercetin 7-O-glucosyltransferase activity"/>
    <property type="evidence" value="ECO:0007669"/>
    <property type="project" value="TreeGrafter"/>
</dbReference>
<dbReference type="EMBL" id="SPHZ02000009">
    <property type="protein sequence ID" value="KAF0897653.1"/>
    <property type="molecule type" value="Genomic_DNA"/>
</dbReference>
<organism evidence="3 4">
    <name type="scientific">Oryza meyeriana var. granulata</name>
    <dbReference type="NCBI Taxonomy" id="110450"/>
    <lineage>
        <taxon>Eukaryota</taxon>
        <taxon>Viridiplantae</taxon>
        <taxon>Streptophyta</taxon>
        <taxon>Embryophyta</taxon>
        <taxon>Tracheophyta</taxon>
        <taxon>Spermatophyta</taxon>
        <taxon>Magnoliopsida</taxon>
        <taxon>Liliopsida</taxon>
        <taxon>Poales</taxon>
        <taxon>Poaceae</taxon>
        <taxon>BOP clade</taxon>
        <taxon>Oryzoideae</taxon>
        <taxon>Oryzeae</taxon>
        <taxon>Oryzinae</taxon>
        <taxon>Oryza</taxon>
        <taxon>Oryza meyeriana</taxon>
    </lineage>
</organism>
<dbReference type="Pfam" id="PF00201">
    <property type="entry name" value="UDPGT"/>
    <property type="match status" value="1"/>
</dbReference>
<dbReference type="PANTHER" id="PTHR11926">
    <property type="entry name" value="GLUCOSYL/GLUCURONOSYL TRANSFERASES"/>
    <property type="match status" value="1"/>
</dbReference>
<evidence type="ECO:0000256" key="2">
    <source>
        <dbReference type="ARBA" id="ARBA00022679"/>
    </source>
</evidence>
<keyword evidence="2" id="KW-0808">Transferase</keyword>
<comment type="similarity">
    <text evidence="1">Belongs to the UDP-glycosyltransferase family.</text>
</comment>
<evidence type="ECO:0000256" key="1">
    <source>
        <dbReference type="ARBA" id="ARBA00009995"/>
    </source>
</evidence>
<sequence>MLMPEQLAKFVLGLAASGHPFLFSTRNNMVRGSGTTALPAKFIAATAGRCRLTTWCPQEQVLSYRAVGCFVTYSRWNSMCENIATGVPMVCWPGFADHYTNCKYACEAWGIGVQPVGRVDVWASLSTGLLRAFVPLLGCHY</sequence>
<dbReference type="OrthoDB" id="780888at2759"/>
<name>A0A6G1CDE7_9ORYZ</name>
<keyword evidence="4" id="KW-1185">Reference proteome</keyword>
<dbReference type="Gene3D" id="3.40.50.2000">
    <property type="entry name" value="Glycogen Phosphorylase B"/>
    <property type="match status" value="1"/>
</dbReference>
<protein>
    <recommendedName>
        <fullName evidence="5">Exostosin GT47 domain-containing protein</fullName>
    </recommendedName>
</protein>
<gene>
    <name evidence="3" type="ORF">E2562_000371</name>
</gene>
<evidence type="ECO:0008006" key="5">
    <source>
        <dbReference type="Google" id="ProtNLM"/>
    </source>
</evidence>
<dbReference type="SUPFAM" id="SSF53756">
    <property type="entry name" value="UDP-Glycosyltransferase/glycogen phosphorylase"/>
    <property type="match status" value="1"/>
</dbReference>
<dbReference type="PANTHER" id="PTHR11926:SF1537">
    <property type="entry name" value="OS08G0168700 PROTEIN"/>
    <property type="match status" value="1"/>
</dbReference>
<dbReference type="GO" id="GO:0080043">
    <property type="term" value="F:quercetin 3-O-glucosyltransferase activity"/>
    <property type="evidence" value="ECO:0007669"/>
    <property type="project" value="TreeGrafter"/>
</dbReference>
<comment type="caution">
    <text evidence="3">The sequence shown here is derived from an EMBL/GenBank/DDBJ whole genome shotgun (WGS) entry which is preliminary data.</text>
</comment>
<dbReference type="Proteomes" id="UP000479710">
    <property type="component" value="Unassembled WGS sequence"/>
</dbReference>
<accession>A0A6G1CDE7</accession>
<proteinExistence type="inferred from homology"/>
<evidence type="ECO:0000313" key="4">
    <source>
        <dbReference type="Proteomes" id="UP000479710"/>
    </source>
</evidence>
<dbReference type="InterPro" id="IPR002213">
    <property type="entry name" value="UDP_glucos_trans"/>
</dbReference>
<reference evidence="3 4" key="1">
    <citation type="submission" date="2019-11" db="EMBL/GenBank/DDBJ databases">
        <title>Whole genome sequence of Oryza granulata.</title>
        <authorList>
            <person name="Li W."/>
        </authorList>
    </citation>
    <scope>NUCLEOTIDE SEQUENCE [LARGE SCALE GENOMIC DNA]</scope>
    <source>
        <strain evidence="4">cv. Menghai</strain>
        <tissue evidence="3">Leaf</tissue>
    </source>
</reference>